<reference evidence="5 6" key="1">
    <citation type="submission" date="2018-09" db="EMBL/GenBank/DDBJ databases">
        <title>Genome sequencing of strain 6GH32-13.</title>
        <authorList>
            <person name="Weon H.-Y."/>
            <person name="Heo J."/>
            <person name="Kwon S.-W."/>
        </authorList>
    </citation>
    <scope>NUCLEOTIDE SEQUENCE [LARGE SCALE GENOMIC DNA]</scope>
    <source>
        <strain evidence="5 6">5GH32-13</strain>
    </source>
</reference>
<dbReference type="GO" id="GO:0016757">
    <property type="term" value="F:glycosyltransferase activity"/>
    <property type="evidence" value="ECO:0007669"/>
    <property type="project" value="UniProtKB-KW"/>
</dbReference>
<dbReference type="InterPro" id="IPR001173">
    <property type="entry name" value="Glyco_trans_2-like"/>
</dbReference>
<dbReference type="OrthoDB" id="9771846at2"/>
<evidence type="ECO:0000256" key="2">
    <source>
        <dbReference type="ARBA" id="ARBA00022676"/>
    </source>
</evidence>
<keyword evidence="2" id="KW-0328">Glycosyltransferase</keyword>
<name>A0A3B7MWR2_9BACT</name>
<dbReference type="PANTHER" id="PTHR43179:SF12">
    <property type="entry name" value="GALACTOFURANOSYLTRANSFERASE GLFT2"/>
    <property type="match status" value="1"/>
</dbReference>
<comment type="similarity">
    <text evidence="1">Belongs to the glycosyltransferase 2 family.</text>
</comment>
<dbReference type="PANTHER" id="PTHR43179">
    <property type="entry name" value="RHAMNOSYLTRANSFERASE WBBL"/>
    <property type="match status" value="1"/>
</dbReference>
<dbReference type="SUPFAM" id="SSF53448">
    <property type="entry name" value="Nucleotide-diphospho-sugar transferases"/>
    <property type="match status" value="1"/>
</dbReference>
<dbReference type="RefSeq" id="WP_119053356.1">
    <property type="nucleotide sequence ID" value="NZ_CP032157.1"/>
</dbReference>
<protein>
    <submittedName>
        <fullName evidence="5">Glycosyltransferase family 2 protein</fullName>
    </submittedName>
</protein>
<dbReference type="Gene3D" id="3.90.550.10">
    <property type="entry name" value="Spore Coat Polysaccharide Biosynthesis Protein SpsA, Chain A"/>
    <property type="match status" value="1"/>
</dbReference>
<sequence length="304" mass="34604">MLKVFIVVLNYKKWQDVVECLGAIFRSTYNNYSVIVVDNNSGNNSLQHLMEWVDRSALSEYQYFERTAFQSVNAESLSKLVFVQNDSNNGFAAGNNVVLNRLKGQDAYVWLVNPDMVVAEGALAALVDFAQPRPKETVTGVVIKYHSEPDKVYYFGGGRINYNSATVTLIEKKEMIPQLEFISGGALFIHADLLSRIGLLPEEYFLYWEEADWCYRAGNAGCRMEVCLDAICYDKVSTTIGRGFLADYYYSRNGLMFLSKYKSNKVWIAVFFASLRYLRRLVAGQRERAKGVYKGVMAFIKQPK</sequence>
<gene>
    <name evidence="5" type="ORF">D3H65_27390</name>
</gene>
<accession>A0A3B7MWR2</accession>
<dbReference type="EMBL" id="CP032157">
    <property type="protein sequence ID" value="AXY77480.1"/>
    <property type="molecule type" value="Genomic_DNA"/>
</dbReference>
<evidence type="ECO:0000256" key="3">
    <source>
        <dbReference type="ARBA" id="ARBA00022679"/>
    </source>
</evidence>
<feature type="domain" description="Glycosyltransferase 2-like" evidence="4">
    <location>
        <begin position="6"/>
        <end position="154"/>
    </location>
</feature>
<dbReference type="Proteomes" id="UP000263900">
    <property type="component" value="Chromosome"/>
</dbReference>
<dbReference type="KEGG" id="pseg:D3H65_27390"/>
<evidence type="ECO:0000313" key="5">
    <source>
        <dbReference type="EMBL" id="AXY77480.1"/>
    </source>
</evidence>
<evidence type="ECO:0000313" key="6">
    <source>
        <dbReference type="Proteomes" id="UP000263900"/>
    </source>
</evidence>
<dbReference type="AlphaFoldDB" id="A0A3B7MWR2"/>
<dbReference type="InterPro" id="IPR029044">
    <property type="entry name" value="Nucleotide-diphossugar_trans"/>
</dbReference>
<keyword evidence="6" id="KW-1185">Reference proteome</keyword>
<proteinExistence type="inferred from homology"/>
<keyword evidence="3 5" id="KW-0808">Transferase</keyword>
<dbReference type="Pfam" id="PF00535">
    <property type="entry name" value="Glycos_transf_2"/>
    <property type="match status" value="1"/>
</dbReference>
<organism evidence="5 6">
    <name type="scientific">Paraflavitalea soli</name>
    <dbReference type="NCBI Taxonomy" id="2315862"/>
    <lineage>
        <taxon>Bacteria</taxon>
        <taxon>Pseudomonadati</taxon>
        <taxon>Bacteroidota</taxon>
        <taxon>Chitinophagia</taxon>
        <taxon>Chitinophagales</taxon>
        <taxon>Chitinophagaceae</taxon>
        <taxon>Paraflavitalea</taxon>
    </lineage>
</organism>
<evidence type="ECO:0000256" key="1">
    <source>
        <dbReference type="ARBA" id="ARBA00006739"/>
    </source>
</evidence>
<evidence type="ECO:0000259" key="4">
    <source>
        <dbReference type="Pfam" id="PF00535"/>
    </source>
</evidence>